<proteinExistence type="predicted"/>
<keyword evidence="1" id="KW-0175">Coiled coil</keyword>
<reference evidence="3" key="1">
    <citation type="submission" date="2021-05" db="EMBL/GenBank/DDBJ databases">
        <title>Encephalitozoon hellem ATCC 50604 Complete Genome.</title>
        <authorList>
            <person name="Mascarenhas dos Santos A.C."/>
            <person name="Julian A.T."/>
            <person name="Pombert J.-F."/>
        </authorList>
    </citation>
    <scope>NUCLEOTIDE SEQUENCE</scope>
    <source>
        <strain evidence="3">ATCC 50604</strain>
    </source>
</reference>
<evidence type="ECO:0000313" key="4">
    <source>
        <dbReference type="Proteomes" id="UP001059546"/>
    </source>
</evidence>
<dbReference type="EMBL" id="CP075155">
    <property type="protein sequence ID" value="UTX44018.1"/>
    <property type="molecule type" value="Genomic_DNA"/>
</dbReference>
<dbReference type="AlphaFoldDB" id="A0A9Q9F8Y9"/>
<organism evidence="3 4">
    <name type="scientific">Encephalitozoon hellem</name>
    <name type="common">Microsporidian parasite</name>
    <dbReference type="NCBI Taxonomy" id="27973"/>
    <lineage>
        <taxon>Eukaryota</taxon>
        <taxon>Fungi</taxon>
        <taxon>Fungi incertae sedis</taxon>
        <taxon>Microsporidia</taxon>
        <taxon>Unikaryonidae</taxon>
        <taxon>Encephalitozoon</taxon>
    </lineage>
</organism>
<evidence type="ECO:0000313" key="3">
    <source>
        <dbReference type="EMBL" id="UTX44018.1"/>
    </source>
</evidence>
<accession>A0A9Q9F8Y9</accession>
<name>A0A9Q9F8Y9_ENCHE</name>
<sequence length="287" mass="32942">MEGEKKISISERGADKNVWDEYSILNDSDCEKGSVDKENSLEWKSFENGEGSFSRKLPESTKHDLNGNVSPVKRHKHGGGIEGRDSSVETLEVVEDRAKNTKLSDVREELSVVGRASEKGSPEGKGDILNISKQRYEEHMRKAKCMNGEHEPVKVLGENDEKGQEIQLKKEENMRRAIKMQEEEIQMKNQEILLLRERISRLEARMKIDGKEYVSECVLRGEEAIRILEEEIKKERSGFLKKIGEEMERSKMLMKRVDGLKKIINELVRKIKGMKQKTEGSRAEGRL</sequence>
<feature type="region of interest" description="Disordered" evidence="2">
    <location>
        <begin position="47"/>
        <end position="88"/>
    </location>
</feature>
<evidence type="ECO:0000256" key="1">
    <source>
        <dbReference type="SAM" id="Coils"/>
    </source>
</evidence>
<feature type="compositionally biased region" description="Basic and acidic residues" evidence="2">
    <location>
        <begin position="56"/>
        <end position="65"/>
    </location>
</feature>
<dbReference type="Proteomes" id="UP001059546">
    <property type="component" value="Chromosome IX"/>
</dbReference>
<feature type="coiled-coil region" evidence="1">
    <location>
        <begin position="171"/>
        <end position="205"/>
    </location>
</feature>
<gene>
    <name evidence="3" type="ORF">GPU96_09g17980</name>
</gene>
<protein>
    <submittedName>
        <fullName evidence="3">Uncharacterized protein</fullName>
    </submittedName>
</protein>
<evidence type="ECO:0000256" key="2">
    <source>
        <dbReference type="SAM" id="MobiDB-lite"/>
    </source>
</evidence>